<evidence type="ECO:0000313" key="1">
    <source>
        <dbReference type="EMBL" id="GIY71034.1"/>
    </source>
</evidence>
<dbReference type="AlphaFoldDB" id="A0AAV4VM52"/>
<protein>
    <submittedName>
        <fullName evidence="1">Uncharacterized protein</fullName>
    </submittedName>
</protein>
<comment type="caution">
    <text evidence="1">The sequence shown here is derived from an EMBL/GenBank/DDBJ whole genome shotgun (WGS) entry which is preliminary data.</text>
</comment>
<sequence>MSSSVLNTIASGQTSATHKYRIYAQELLLQHLRKQCQISSRLYFLQSNGLQDKGKAYRNRSHLCRKCTSKSLISRQSRPVALPQPAPRQYQLLVHNPLLVHYRSKTSCSRRFKLQPQLFLRFSRVPIPNLSRLLPLNHNSLHLASLRSSAYNAASTAASAFSKVLPIHLILKLCKAVWLSH</sequence>
<dbReference type="EMBL" id="BPLQ01013272">
    <property type="protein sequence ID" value="GIY71034.1"/>
    <property type="molecule type" value="Genomic_DNA"/>
</dbReference>
<gene>
    <name evidence="1" type="ORF">CDAR_525581</name>
</gene>
<proteinExistence type="predicted"/>
<dbReference type="Proteomes" id="UP001054837">
    <property type="component" value="Unassembled WGS sequence"/>
</dbReference>
<accession>A0AAV4VM52</accession>
<reference evidence="1 2" key="1">
    <citation type="submission" date="2021-06" db="EMBL/GenBank/DDBJ databases">
        <title>Caerostris darwini draft genome.</title>
        <authorList>
            <person name="Kono N."/>
            <person name="Arakawa K."/>
        </authorList>
    </citation>
    <scope>NUCLEOTIDE SEQUENCE [LARGE SCALE GENOMIC DNA]</scope>
</reference>
<evidence type="ECO:0000313" key="2">
    <source>
        <dbReference type="Proteomes" id="UP001054837"/>
    </source>
</evidence>
<keyword evidence="2" id="KW-1185">Reference proteome</keyword>
<name>A0AAV4VM52_9ARAC</name>
<organism evidence="1 2">
    <name type="scientific">Caerostris darwini</name>
    <dbReference type="NCBI Taxonomy" id="1538125"/>
    <lineage>
        <taxon>Eukaryota</taxon>
        <taxon>Metazoa</taxon>
        <taxon>Ecdysozoa</taxon>
        <taxon>Arthropoda</taxon>
        <taxon>Chelicerata</taxon>
        <taxon>Arachnida</taxon>
        <taxon>Araneae</taxon>
        <taxon>Araneomorphae</taxon>
        <taxon>Entelegynae</taxon>
        <taxon>Araneoidea</taxon>
        <taxon>Araneidae</taxon>
        <taxon>Caerostris</taxon>
    </lineage>
</organism>